<dbReference type="PROSITE" id="PS50042">
    <property type="entry name" value="CNMP_BINDING_3"/>
    <property type="match status" value="1"/>
</dbReference>
<dbReference type="SUPFAM" id="SSF81324">
    <property type="entry name" value="Voltage-gated potassium channels"/>
    <property type="match status" value="1"/>
</dbReference>
<feature type="transmembrane region" description="Helical" evidence="1">
    <location>
        <begin position="116"/>
        <end position="136"/>
    </location>
</feature>
<dbReference type="Proteomes" id="UP000187209">
    <property type="component" value="Unassembled WGS sequence"/>
</dbReference>
<dbReference type="Gene3D" id="2.60.120.10">
    <property type="entry name" value="Jelly Rolls"/>
    <property type="match status" value="1"/>
</dbReference>
<evidence type="ECO:0000259" key="2">
    <source>
        <dbReference type="PROSITE" id="PS50042"/>
    </source>
</evidence>
<sequence>MSKQEVQPEIYTQVRMSVESDSLEKKILLGKIRISKPKAKKLSKSQTIQNPITPKLSLYSQLNSTTIIIQTYYDRFIISNSNQIKHFWDILMELILIYNLITTLYFLAYCHPSKDLIAVDIFCWCLFIINIFITMITEQLDKRGFPIRYFKHILKIYFEQWLFVDIISIIPLGFFGYYEAEYLLRMFRLLKLPSIIDFADGVGLGYLLTYFNYGKTDKKGRVRYSFIFKIIASIIKLVISIIFIIYFLGCFWHWFQKIVKNKEHSLGITGDDSSFEKYFGLENEENKNVALRSSYFMLTTIATIGYGDFLPRNVYEMACISMIMLFGVTLFAFISGNVNSAVTFYSELSSGVDYLGNLNIWLNSVEEIRGSIPLKLKKEVLSHFKYYFLKDRLKSLAKNYWETDAPKDLIAQNQPYVELLTEEEYFSILDSLFNDVQFLFRNYTSEEECFYSMIPHFQPRLFLESEVICGENEDFSEIYFILKGQVLVGKIIDFVFCDYLHFEKGDVIGDFSALTDRLNIYHYFSKSITDTFIIPRLVFSTILNNFFPKTRSHILGNAAKREHELKKIDTSVQKYNSSLITSRLRHIAKTVMKKPSEHTDEDINLKVLEAVNSSEKLRNGFYKLNSCIDEINKIHKAPFLNVDLLGLDN</sequence>
<gene>
    <name evidence="3" type="ORF">SteCoe_26094</name>
</gene>
<feature type="transmembrane region" description="Helical" evidence="1">
    <location>
        <begin position="190"/>
        <end position="213"/>
    </location>
</feature>
<accession>A0A1R2BDP1</accession>
<organism evidence="3 4">
    <name type="scientific">Stentor coeruleus</name>
    <dbReference type="NCBI Taxonomy" id="5963"/>
    <lineage>
        <taxon>Eukaryota</taxon>
        <taxon>Sar</taxon>
        <taxon>Alveolata</taxon>
        <taxon>Ciliophora</taxon>
        <taxon>Postciliodesmatophora</taxon>
        <taxon>Heterotrichea</taxon>
        <taxon>Heterotrichida</taxon>
        <taxon>Stentoridae</taxon>
        <taxon>Stentor</taxon>
    </lineage>
</organism>
<dbReference type="PANTHER" id="PTHR47823:SF9">
    <property type="entry name" value="CHROMOSOME UNDETERMINED SCAFFOLD_10, WHOLE GENOME SHOTGUN SEQUENCE"/>
    <property type="match status" value="1"/>
</dbReference>
<keyword evidence="1" id="KW-1133">Transmembrane helix</keyword>
<dbReference type="InterPro" id="IPR000595">
    <property type="entry name" value="cNMP-bd_dom"/>
</dbReference>
<dbReference type="PANTHER" id="PTHR47823">
    <property type="entry name" value="ION_TRANS DOMAIN-CONTAINING PROTEIN"/>
    <property type="match status" value="1"/>
</dbReference>
<evidence type="ECO:0000313" key="3">
    <source>
        <dbReference type="EMBL" id="OMJ74887.1"/>
    </source>
</evidence>
<feature type="domain" description="Cyclic nucleotide-binding" evidence="2">
    <location>
        <begin position="446"/>
        <end position="543"/>
    </location>
</feature>
<protein>
    <recommendedName>
        <fullName evidence="2">Cyclic nucleotide-binding domain-containing protein</fullName>
    </recommendedName>
</protein>
<keyword evidence="4" id="KW-1185">Reference proteome</keyword>
<keyword evidence="1" id="KW-0812">Transmembrane</keyword>
<feature type="transmembrane region" description="Helical" evidence="1">
    <location>
        <begin position="234"/>
        <end position="255"/>
    </location>
</feature>
<feature type="transmembrane region" description="Helical" evidence="1">
    <location>
        <begin position="90"/>
        <end position="110"/>
    </location>
</feature>
<dbReference type="EMBL" id="MPUH01000723">
    <property type="protein sequence ID" value="OMJ74887.1"/>
    <property type="molecule type" value="Genomic_DNA"/>
</dbReference>
<proteinExistence type="predicted"/>
<dbReference type="Pfam" id="PF07885">
    <property type="entry name" value="Ion_trans_2"/>
    <property type="match status" value="1"/>
</dbReference>
<feature type="transmembrane region" description="Helical" evidence="1">
    <location>
        <begin position="314"/>
        <end position="334"/>
    </location>
</feature>
<dbReference type="SUPFAM" id="SSF51206">
    <property type="entry name" value="cAMP-binding domain-like"/>
    <property type="match status" value="1"/>
</dbReference>
<keyword evidence="1" id="KW-0472">Membrane</keyword>
<comment type="caution">
    <text evidence="3">The sequence shown here is derived from an EMBL/GenBank/DDBJ whole genome shotgun (WGS) entry which is preliminary data.</text>
</comment>
<dbReference type="InterPro" id="IPR014710">
    <property type="entry name" value="RmlC-like_jellyroll"/>
</dbReference>
<name>A0A1R2BDP1_9CILI</name>
<reference evidence="3 4" key="1">
    <citation type="submission" date="2016-11" db="EMBL/GenBank/DDBJ databases">
        <title>The macronuclear genome of Stentor coeruleus: a giant cell with tiny introns.</title>
        <authorList>
            <person name="Slabodnick M."/>
            <person name="Ruby J.G."/>
            <person name="Reiff S.B."/>
            <person name="Swart E.C."/>
            <person name="Gosai S."/>
            <person name="Prabakaran S."/>
            <person name="Witkowska E."/>
            <person name="Larue G.E."/>
            <person name="Fisher S."/>
            <person name="Freeman R.M."/>
            <person name="Gunawardena J."/>
            <person name="Chu W."/>
            <person name="Stover N.A."/>
            <person name="Gregory B.D."/>
            <person name="Nowacki M."/>
            <person name="Derisi J."/>
            <person name="Roy S.W."/>
            <person name="Marshall W.F."/>
            <person name="Sood P."/>
        </authorList>
    </citation>
    <scope>NUCLEOTIDE SEQUENCE [LARGE SCALE GENOMIC DNA]</scope>
    <source>
        <strain evidence="3">WM001</strain>
    </source>
</reference>
<dbReference type="AlphaFoldDB" id="A0A1R2BDP1"/>
<evidence type="ECO:0000313" key="4">
    <source>
        <dbReference type="Proteomes" id="UP000187209"/>
    </source>
</evidence>
<dbReference type="Gene3D" id="1.10.287.70">
    <property type="match status" value="1"/>
</dbReference>
<dbReference type="OrthoDB" id="417811at2759"/>
<feature type="transmembrane region" description="Helical" evidence="1">
    <location>
        <begin position="157"/>
        <end position="178"/>
    </location>
</feature>
<evidence type="ECO:0000256" key="1">
    <source>
        <dbReference type="SAM" id="Phobius"/>
    </source>
</evidence>
<feature type="transmembrane region" description="Helical" evidence="1">
    <location>
        <begin position="289"/>
        <end position="307"/>
    </location>
</feature>
<dbReference type="InterPro" id="IPR013099">
    <property type="entry name" value="K_chnl_dom"/>
</dbReference>
<dbReference type="InterPro" id="IPR018490">
    <property type="entry name" value="cNMP-bd_dom_sf"/>
</dbReference>